<keyword evidence="14 17" id="KW-0418">Kinase</keyword>
<dbReference type="InterPro" id="IPR023151">
    <property type="entry name" value="PEP_util_CS"/>
</dbReference>
<feature type="active site" description="Tele-phosphohistidine intermediate" evidence="18">
    <location>
        <position position="201"/>
    </location>
</feature>
<evidence type="ECO:0000313" key="27">
    <source>
        <dbReference type="Proteomes" id="UP001202031"/>
    </source>
</evidence>
<evidence type="ECO:0000313" key="26">
    <source>
        <dbReference type="Proteomes" id="UP000642553"/>
    </source>
</evidence>
<dbReference type="GeneID" id="84022819"/>
<keyword evidence="9 17" id="KW-0963">Cytoplasm</keyword>
<evidence type="ECO:0000256" key="4">
    <source>
        <dbReference type="ARBA" id="ARBA00004496"/>
    </source>
</evidence>
<evidence type="ECO:0000256" key="17">
    <source>
        <dbReference type="PIRNR" id="PIRNR000732"/>
    </source>
</evidence>
<feature type="binding site" evidence="19">
    <location>
        <begin position="468"/>
        <end position="469"/>
    </location>
    <ligand>
        <name>phosphoenolpyruvate</name>
        <dbReference type="ChEBI" id="CHEBI:58702"/>
    </ligand>
</feature>
<feature type="binding site" evidence="19">
    <location>
        <position position="308"/>
    </location>
    <ligand>
        <name>phosphoenolpyruvate</name>
        <dbReference type="ChEBI" id="CHEBI:58702"/>
    </ligand>
</feature>
<dbReference type="GO" id="GO:0009401">
    <property type="term" value="P:phosphoenolpyruvate-dependent sugar phosphotransferase system"/>
    <property type="evidence" value="ECO:0007669"/>
    <property type="project" value="UniProtKB-KW"/>
</dbReference>
<dbReference type="AlphaFoldDB" id="A0AAE6W2I5"/>
<dbReference type="GO" id="GO:0016301">
    <property type="term" value="F:kinase activity"/>
    <property type="evidence" value="ECO:0007669"/>
    <property type="project" value="UniProtKB-KW"/>
</dbReference>
<dbReference type="SUPFAM" id="SSF52009">
    <property type="entry name" value="Phosphohistidine domain"/>
    <property type="match status" value="1"/>
</dbReference>
<dbReference type="InterPro" id="IPR036618">
    <property type="entry name" value="PtsI_HPr-bd_sf"/>
</dbReference>
<evidence type="ECO:0000256" key="3">
    <source>
        <dbReference type="ARBA" id="ARBA00002728"/>
    </source>
</evidence>
<accession>A0AAE6W2I5</accession>
<dbReference type="PANTHER" id="PTHR46244">
    <property type="entry name" value="PHOSPHOENOLPYRUVATE-PROTEIN PHOSPHOTRANSFERASE"/>
    <property type="match status" value="1"/>
</dbReference>
<dbReference type="InterPro" id="IPR024692">
    <property type="entry name" value="PTS_EI"/>
</dbReference>
<feature type="active site" description="Proton donor" evidence="18">
    <location>
        <position position="516"/>
    </location>
</feature>
<evidence type="ECO:0000256" key="19">
    <source>
        <dbReference type="PIRSR" id="PIRSR000732-2"/>
    </source>
</evidence>
<dbReference type="InterPro" id="IPR050499">
    <property type="entry name" value="PEP-utilizing_PTS_enzyme"/>
</dbReference>
<evidence type="ECO:0000256" key="6">
    <source>
        <dbReference type="ARBA" id="ARBA00012232"/>
    </source>
</evidence>
<evidence type="ECO:0000259" key="22">
    <source>
        <dbReference type="Pfam" id="PF02896"/>
    </source>
</evidence>
<keyword evidence="13 17" id="KW-0479">Metal-binding</keyword>
<dbReference type="GO" id="GO:0005737">
    <property type="term" value="C:cytoplasm"/>
    <property type="evidence" value="ECO:0007669"/>
    <property type="project" value="UniProtKB-SubCell"/>
</dbReference>
<dbReference type="InterPro" id="IPR006318">
    <property type="entry name" value="PTS_EI-like"/>
</dbReference>
<protein>
    <recommendedName>
        <fullName evidence="7 17">Phosphoenolpyruvate-protein phosphotransferase</fullName>
        <ecNumber evidence="6 17">2.7.3.9</ecNumber>
    </recommendedName>
    <alternativeName>
        <fullName evidence="16 17">Phosphotransferase system, enzyme I</fullName>
    </alternativeName>
</protein>
<evidence type="ECO:0000256" key="8">
    <source>
        <dbReference type="ARBA" id="ARBA00022448"/>
    </source>
</evidence>
<dbReference type="SUPFAM" id="SSF51621">
    <property type="entry name" value="Phosphoenolpyruvate/pyruvate domain"/>
    <property type="match status" value="1"/>
</dbReference>
<keyword evidence="12 17" id="KW-0598">Phosphotransferase system</keyword>
<evidence type="ECO:0000259" key="23">
    <source>
        <dbReference type="Pfam" id="PF05524"/>
    </source>
</evidence>
<keyword evidence="11 17" id="KW-0808">Transferase</keyword>
<dbReference type="PIRSF" id="PIRSF000732">
    <property type="entry name" value="PTS_enzyme_I"/>
    <property type="match status" value="1"/>
</dbReference>
<name>A0AAE6W2I5_9BACT</name>
<dbReference type="Gene3D" id="1.10.274.10">
    <property type="entry name" value="PtsI, HPr-binding domain"/>
    <property type="match status" value="1"/>
</dbReference>
<dbReference type="Pfam" id="PF05524">
    <property type="entry name" value="PEP-utilisers_N"/>
    <property type="match status" value="1"/>
</dbReference>
<evidence type="ECO:0000256" key="5">
    <source>
        <dbReference type="ARBA" id="ARBA00007837"/>
    </source>
</evidence>
<evidence type="ECO:0000313" key="25">
    <source>
        <dbReference type="EMBL" id="QHV63732.1"/>
    </source>
</evidence>
<dbReference type="Gene3D" id="3.50.30.10">
    <property type="entry name" value="Phosphohistidine domain"/>
    <property type="match status" value="1"/>
</dbReference>
<dbReference type="SUPFAM" id="SSF47831">
    <property type="entry name" value="Enzyme I of the PEP:sugar phosphotransferase system HPr-binding (sub)domain"/>
    <property type="match status" value="1"/>
</dbReference>
<feature type="binding site" evidence="20">
    <location>
        <position position="469"/>
    </location>
    <ligand>
        <name>Mg(2+)</name>
        <dbReference type="ChEBI" id="CHEBI:18420"/>
    </ligand>
</feature>
<evidence type="ECO:0000256" key="9">
    <source>
        <dbReference type="ARBA" id="ARBA00022490"/>
    </source>
</evidence>
<dbReference type="GO" id="GO:0046872">
    <property type="term" value="F:metal ion binding"/>
    <property type="evidence" value="ECO:0007669"/>
    <property type="project" value="UniProtKB-KW"/>
</dbReference>
<keyword evidence="27" id="KW-1185">Reference proteome</keyword>
<feature type="domain" description="PEP-utilising enzyme C-terminal" evidence="22">
    <location>
        <begin position="265"/>
        <end position="555"/>
    </location>
</feature>
<dbReference type="Pfam" id="PF02896">
    <property type="entry name" value="PEP-utilizers_C"/>
    <property type="match status" value="1"/>
</dbReference>
<feature type="binding site" evidence="20">
    <location>
        <position position="445"/>
    </location>
    <ligand>
        <name>Mg(2+)</name>
        <dbReference type="ChEBI" id="CHEBI:18420"/>
    </ligand>
</feature>
<evidence type="ECO:0000313" key="24">
    <source>
        <dbReference type="EMBL" id="MCL6656295.1"/>
    </source>
</evidence>
<reference evidence="25" key="1">
    <citation type="submission" date="2018-05" db="EMBL/GenBank/DDBJ databases">
        <title>Complete genome sequnece of Akkermansia muciniphila EB-AMDK-40.</title>
        <authorList>
            <person name="Nam Y.-D."/>
            <person name="Chung W.-H."/>
            <person name="Park Y.S."/>
            <person name="Kang J."/>
        </authorList>
    </citation>
    <scope>NUCLEOTIDE SEQUENCE</scope>
    <source>
        <strain evidence="25">EB-AMDK-40</strain>
    </source>
</reference>
<dbReference type="PRINTS" id="PR01736">
    <property type="entry name" value="PHPHTRNFRASE"/>
</dbReference>
<evidence type="ECO:0000256" key="18">
    <source>
        <dbReference type="PIRSR" id="PIRSR000732-1"/>
    </source>
</evidence>
<evidence type="ECO:0000259" key="21">
    <source>
        <dbReference type="Pfam" id="PF00391"/>
    </source>
</evidence>
<organism evidence="25 26">
    <name type="scientific">Akkermansia massiliensis</name>
    <dbReference type="NCBI Taxonomy" id="2927224"/>
    <lineage>
        <taxon>Bacteria</taxon>
        <taxon>Pseudomonadati</taxon>
        <taxon>Verrucomicrobiota</taxon>
        <taxon>Verrucomicrobiia</taxon>
        <taxon>Verrucomicrobiales</taxon>
        <taxon>Akkermansiaceae</taxon>
        <taxon>Akkermansia</taxon>
    </lineage>
</organism>
<keyword evidence="10 17" id="KW-0762">Sugar transport</keyword>
<dbReference type="NCBIfam" id="TIGR01417">
    <property type="entry name" value="PTS_I_fam"/>
    <property type="match status" value="1"/>
</dbReference>
<evidence type="ECO:0000256" key="11">
    <source>
        <dbReference type="ARBA" id="ARBA00022679"/>
    </source>
</evidence>
<evidence type="ECO:0000256" key="20">
    <source>
        <dbReference type="PIRSR" id="PIRSR000732-3"/>
    </source>
</evidence>
<dbReference type="InterPro" id="IPR008279">
    <property type="entry name" value="PEP-util_enz_mobile_dom"/>
</dbReference>
<proteinExistence type="inferred from homology"/>
<comment type="subcellular location">
    <subcellularLocation>
        <location evidence="4 17">Cytoplasm</location>
    </subcellularLocation>
</comment>
<dbReference type="GO" id="GO:0008965">
    <property type="term" value="F:phosphoenolpyruvate-protein phosphotransferase activity"/>
    <property type="evidence" value="ECO:0007669"/>
    <property type="project" value="UniProtKB-EC"/>
</dbReference>
<reference evidence="24 27" key="2">
    <citation type="submission" date="2022-03" db="EMBL/GenBank/DDBJ databases">
        <title>Taxonomic description of new species and reclassification of some bacterial strains.</title>
        <authorList>
            <person name="Ndongo S."/>
        </authorList>
    </citation>
    <scope>NUCLEOTIDE SEQUENCE [LARGE SCALE GENOMIC DNA]</scope>
    <source>
        <strain evidence="24 27">Marseille-P6666</strain>
    </source>
</reference>
<dbReference type="Pfam" id="PF00391">
    <property type="entry name" value="PEP-utilizers"/>
    <property type="match status" value="1"/>
</dbReference>
<evidence type="ECO:0000256" key="2">
    <source>
        <dbReference type="ARBA" id="ARBA00001946"/>
    </source>
</evidence>
<feature type="binding site" evidence="19">
    <location>
        <position position="479"/>
    </location>
    <ligand>
        <name>phosphoenolpyruvate</name>
        <dbReference type="ChEBI" id="CHEBI:58702"/>
    </ligand>
</feature>
<feature type="domain" description="Phosphotransferase system enzyme I N-terminal" evidence="23">
    <location>
        <begin position="14"/>
        <end position="136"/>
    </location>
</feature>
<feature type="binding site" evidence="19">
    <location>
        <position position="345"/>
    </location>
    <ligand>
        <name>phosphoenolpyruvate</name>
        <dbReference type="ChEBI" id="CHEBI:58702"/>
    </ligand>
</feature>
<sequence length="592" mass="65875">MIQEPISTEETWLQGIPVSPGIALGKIKIQISGSKEPVAYEISPEEVDAELVRFHQALQTTADQIRTLRERMIQISGEKDASIFDAHILLLQDKVILQQVQTELLKRLQNVEHIFYVVMQNYMEVLRRVDDPYLRAKTADMEDVMQRVINNLRSTEPLEDEEEAEEAQVLVAYDLTPSDTAAMDASLIHGFATEIGSSVSHTAILARSMGIPAVVGLDQALLRVESHAPAILDGYKGVLILKPTQETVEYYNRLQVEKEKAYKALEALRDLPTITRDGRNIRLSVNVEFPHEYSGIKEVGAEGVGLFRTEFFLLGNPAGMPDEEEQTRYYKKLAEGCAPHGVIFRTLDSGGDKLPCERLCTPEPNPFLGWRGIRVSLSRPELFKQQLRAILRACADTPGCGIMFPMISGYTEVVTAKHILQECREELEKKNVPYARDLKVGIMIEVPSAAIMTDVLAREVDFFSVGTNDLTQYTIAVDRVNNRVANMFRPTHPAVVRIIGMTITAGERENVPTAICGEMAGDITLLPLLIGLGATSMSVGVHLVPIIRYAIRNLDYGQCRDMAQKALQAPNSRTIVDLSTALARKSYPALFE</sequence>
<dbReference type="EMBL" id="JAMGSI010000001">
    <property type="protein sequence ID" value="MCL6656295.1"/>
    <property type="molecule type" value="Genomic_DNA"/>
</dbReference>
<dbReference type="PROSITE" id="PS00742">
    <property type="entry name" value="PEP_ENZYMES_2"/>
    <property type="match status" value="1"/>
</dbReference>
<dbReference type="Gene3D" id="3.20.20.60">
    <property type="entry name" value="Phosphoenolpyruvate-binding domains"/>
    <property type="match status" value="1"/>
</dbReference>
<dbReference type="Proteomes" id="UP000642553">
    <property type="component" value="Chromosome"/>
</dbReference>
<evidence type="ECO:0000256" key="1">
    <source>
        <dbReference type="ARBA" id="ARBA00000683"/>
    </source>
</evidence>
<comment type="similarity">
    <text evidence="5 17">Belongs to the PEP-utilizing enzyme family.</text>
</comment>
<evidence type="ECO:0000256" key="12">
    <source>
        <dbReference type="ARBA" id="ARBA00022683"/>
    </source>
</evidence>
<dbReference type="EMBL" id="CP029701">
    <property type="protein sequence ID" value="QHV63732.1"/>
    <property type="molecule type" value="Genomic_DNA"/>
</dbReference>
<evidence type="ECO:0000256" key="14">
    <source>
        <dbReference type="ARBA" id="ARBA00022777"/>
    </source>
</evidence>
<comment type="function">
    <text evidence="3 17">General (non sugar-specific) component of the phosphoenolpyruvate-dependent sugar phosphotransferase system (sugar PTS). This major carbohydrate active-transport system catalyzes the phosphorylation of incoming sugar substrates concomitantly with their translocation across the cell membrane. Enzyme I transfers the phosphoryl group from phosphoenolpyruvate (PEP) to the phosphoryl carrier protein (HPr).</text>
</comment>
<keyword evidence="15 17" id="KW-0460">Magnesium</keyword>
<feature type="domain" description="PEP-utilising enzyme mobile" evidence="21">
    <location>
        <begin position="165"/>
        <end position="237"/>
    </location>
</feature>
<dbReference type="InterPro" id="IPR015813">
    <property type="entry name" value="Pyrv/PenolPyrv_kinase-like_dom"/>
</dbReference>
<dbReference type="EC" id="2.7.3.9" evidence="6 17"/>
<comment type="cofactor">
    <cofactor evidence="2 17 20">
        <name>Mg(2+)</name>
        <dbReference type="ChEBI" id="CHEBI:18420"/>
    </cofactor>
</comment>
<dbReference type="Proteomes" id="UP001202031">
    <property type="component" value="Unassembled WGS sequence"/>
</dbReference>
<evidence type="ECO:0000256" key="10">
    <source>
        <dbReference type="ARBA" id="ARBA00022597"/>
    </source>
</evidence>
<dbReference type="InterPro" id="IPR008731">
    <property type="entry name" value="PTS_EIN"/>
</dbReference>
<evidence type="ECO:0000256" key="15">
    <source>
        <dbReference type="ARBA" id="ARBA00022842"/>
    </source>
</evidence>
<evidence type="ECO:0000256" key="7">
    <source>
        <dbReference type="ARBA" id="ARBA00016544"/>
    </source>
</evidence>
<keyword evidence="8 17" id="KW-0813">Transport</keyword>
<evidence type="ECO:0000256" key="13">
    <source>
        <dbReference type="ARBA" id="ARBA00022723"/>
    </source>
</evidence>
<gene>
    <name evidence="25" type="primary">ptsP</name>
    <name evidence="25" type="ORF">DMI76_10310</name>
    <name evidence="24" type="ORF">M8N44_03065</name>
</gene>
<evidence type="ECO:0000256" key="16">
    <source>
        <dbReference type="ARBA" id="ARBA00033235"/>
    </source>
</evidence>
<dbReference type="InterPro" id="IPR000121">
    <property type="entry name" value="PEP_util_C"/>
</dbReference>
<dbReference type="PANTHER" id="PTHR46244:SF3">
    <property type="entry name" value="PHOSPHOENOLPYRUVATE-PROTEIN PHOSPHOTRANSFERASE"/>
    <property type="match status" value="1"/>
</dbReference>
<dbReference type="InterPro" id="IPR040442">
    <property type="entry name" value="Pyrv_kinase-like_dom_sf"/>
</dbReference>
<dbReference type="RefSeq" id="WP_022398069.1">
    <property type="nucleotide sequence ID" value="NZ_CP029701.1"/>
</dbReference>
<comment type="catalytic activity">
    <reaction evidence="1 17">
        <text>L-histidyl-[protein] + phosphoenolpyruvate = N(pros)-phospho-L-histidyl-[protein] + pyruvate</text>
        <dbReference type="Rhea" id="RHEA:23880"/>
        <dbReference type="Rhea" id="RHEA-COMP:9745"/>
        <dbReference type="Rhea" id="RHEA-COMP:9746"/>
        <dbReference type="ChEBI" id="CHEBI:15361"/>
        <dbReference type="ChEBI" id="CHEBI:29979"/>
        <dbReference type="ChEBI" id="CHEBI:58702"/>
        <dbReference type="ChEBI" id="CHEBI:64837"/>
        <dbReference type="EC" id="2.7.3.9"/>
    </reaction>
</comment>
<dbReference type="InterPro" id="IPR036637">
    <property type="entry name" value="Phosphohistidine_dom_sf"/>
</dbReference>